<dbReference type="eggNOG" id="arCOG03914">
    <property type="taxonomic scope" value="Archaea"/>
</dbReference>
<dbReference type="OrthoDB" id="265568at2157"/>
<dbReference type="SUPFAM" id="SSF49503">
    <property type="entry name" value="Cupredoxins"/>
    <property type="match status" value="1"/>
</dbReference>
<dbReference type="InterPro" id="IPR008972">
    <property type="entry name" value="Cupredoxin"/>
</dbReference>
<accession>W0JRR3</accession>
<dbReference type="PROSITE" id="PS51257">
    <property type="entry name" value="PROKAR_LIPOPROTEIN"/>
    <property type="match status" value="1"/>
</dbReference>
<dbReference type="STRING" id="797299.HALLA_14725"/>
<name>W0JRR3_9EURY</name>
<evidence type="ECO:0000313" key="2">
    <source>
        <dbReference type="EMBL" id="AHF99854.1"/>
    </source>
</evidence>
<keyword evidence="3" id="KW-1185">Reference proteome</keyword>
<evidence type="ECO:0008006" key="4">
    <source>
        <dbReference type="Google" id="ProtNLM"/>
    </source>
</evidence>
<dbReference type="AlphaFoldDB" id="W0JRR3"/>
<proteinExistence type="predicted"/>
<feature type="region of interest" description="Disordered" evidence="1">
    <location>
        <begin position="31"/>
        <end position="78"/>
    </location>
</feature>
<dbReference type="EMBL" id="CP007055">
    <property type="protein sequence ID" value="AHF99854.1"/>
    <property type="molecule type" value="Genomic_DNA"/>
</dbReference>
<dbReference type="Gene3D" id="2.60.40.420">
    <property type="entry name" value="Cupredoxins - blue copper proteins"/>
    <property type="match status" value="1"/>
</dbReference>
<gene>
    <name evidence="2" type="ORF">HALLA_14725</name>
</gene>
<dbReference type="RefSeq" id="WP_049953099.1">
    <property type="nucleotide sequence ID" value="NZ_CP007055.1"/>
</dbReference>
<dbReference type="HOGENOM" id="CLU_089860_1_0_2"/>
<dbReference type="Proteomes" id="UP000019024">
    <property type="component" value="Chromosome"/>
</dbReference>
<evidence type="ECO:0000313" key="3">
    <source>
        <dbReference type="Proteomes" id="UP000019024"/>
    </source>
</evidence>
<evidence type="ECO:0000256" key="1">
    <source>
        <dbReference type="SAM" id="MobiDB-lite"/>
    </source>
</evidence>
<reference evidence="2 3" key="1">
    <citation type="submission" date="2014-01" db="EMBL/GenBank/DDBJ databases">
        <authorList>
            <consortium name="DOE Joint Genome Institute"/>
            <person name="Anderson I."/>
            <person name="Huntemann M."/>
            <person name="Han J."/>
            <person name="Chen A."/>
            <person name="Kyrpides N."/>
            <person name="Mavromatis K."/>
            <person name="Markowitz V."/>
            <person name="Palaniappan K."/>
            <person name="Ivanova N."/>
            <person name="Schaumberg A."/>
            <person name="Pati A."/>
            <person name="Liolios K."/>
            <person name="Nordberg H.P."/>
            <person name="Cantor M.N."/>
            <person name="Hua S.X."/>
            <person name="Woyke T."/>
        </authorList>
    </citation>
    <scope>NUCLEOTIDE SEQUENCE [LARGE SCALE GENOMIC DNA]</scope>
    <source>
        <strain evidence="2 3">XH-48</strain>
    </source>
</reference>
<feature type="compositionally biased region" description="Acidic residues" evidence="1">
    <location>
        <begin position="31"/>
        <end position="69"/>
    </location>
</feature>
<dbReference type="InterPro" id="IPR006311">
    <property type="entry name" value="TAT_signal"/>
</dbReference>
<dbReference type="PROSITE" id="PS51318">
    <property type="entry name" value="TAT"/>
    <property type="match status" value="1"/>
</dbReference>
<dbReference type="GeneID" id="25145679"/>
<organism evidence="2 3">
    <name type="scientific">Halostagnicola larsenii XH-48</name>
    <dbReference type="NCBI Taxonomy" id="797299"/>
    <lineage>
        <taxon>Archaea</taxon>
        <taxon>Methanobacteriati</taxon>
        <taxon>Methanobacteriota</taxon>
        <taxon>Stenosarchaea group</taxon>
        <taxon>Halobacteria</taxon>
        <taxon>Halobacteriales</taxon>
        <taxon>Natrialbaceae</taxon>
        <taxon>Halostagnicola</taxon>
    </lineage>
</organism>
<protein>
    <recommendedName>
        <fullName evidence="4">Blue (type 1) copper domain-containing protein</fullName>
    </recommendedName>
</protein>
<sequence length="190" mass="20612">MERPDSIARRRALALAGSATATALAAGCLSDDEAAADDGETSSDDGSDNGDSDDAAERDEADEDDESTETDAKGDAWADVEEIRLSATTSRFEGVEPEFIEGEENPTLVLTEGEEYVITWVNADGKSHNLELWDEDETVVDGHSTEVMGEKNETRSLEFEADAAMSEYICRIHVDWGKRGDIEIATGDRD</sequence>
<dbReference type="KEGG" id="hlr:HALLA_14725"/>